<organism evidence="1 2">
    <name type="scientific">Leptothrix discophora</name>
    <dbReference type="NCBI Taxonomy" id="89"/>
    <lineage>
        <taxon>Bacteria</taxon>
        <taxon>Pseudomonadati</taxon>
        <taxon>Pseudomonadota</taxon>
        <taxon>Betaproteobacteria</taxon>
        <taxon>Burkholderiales</taxon>
        <taxon>Sphaerotilaceae</taxon>
        <taxon>Leptothrix</taxon>
    </lineage>
</organism>
<evidence type="ECO:0000313" key="2">
    <source>
        <dbReference type="Proteomes" id="UP001235760"/>
    </source>
</evidence>
<name>A0ABT9G0E8_LEPDI</name>
<comment type="caution">
    <text evidence="1">The sequence shown here is derived from an EMBL/GenBank/DDBJ whole genome shotgun (WGS) entry which is preliminary data.</text>
</comment>
<sequence>MTSLITDYLRQHANDEHVELYQIDLTSRGGSVLFLSPNVTDAGAVVFNGNTYTPMPITMSAPRVGTTGTLPQPQLSVGVTESALVRAALVAYGDLAGVPVTRFSTRTKYLDEASFNRINALNYSETFNAAIWTKTGTTVTPDATTAPDGSGTADAIFETATTAQHFITTVKSFGTFQSGDWVNYSCYIKYNGTPYALLYASANSGGGIGGGVLIDTQTGAIAAYNNQTNVFNPSSVDVGGGWFKVSFTSTTTATGPMSIYLSATANGGAPAYAGNAANGVYLWGAQLQKVDSVSVDAATMTPSGLATITLNTATQTDPLGGTTSDILADTTGVSGTHYASQNVSGFTKGQRVTYTTHCRAGSVLTKVMIRFLASTALATTAYANIDLSTGSVMSQSNLTQDPVIKALTNGWYRISITIDTTADGILNPAIMLLNAANTNTYVGTGAGVYIWFGSLSWNDGLMPYQMTTTTHQPYADPTATSPVDRFIVSQLLDFGPETVTWKLCTPIDRPNLRLPRLQYLPDPVGNHIWVPGMRRVQ</sequence>
<protein>
    <submittedName>
        <fullName evidence="1">Uncharacterized protein</fullName>
    </submittedName>
</protein>
<dbReference type="EMBL" id="JAUZEE010000002">
    <property type="protein sequence ID" value="MDP4299933.1"/>
    <property type="molecule type" value="Genomic_DNA"/>
</dbReference>
<evidence type="ECO:0000313" key="1">
    <source>
        <dbReference type="EMBL" id="MDP4299933.1"/>
    </source>
</evidence>
<accession>A0ABT9G0E8</accession>
<dbReference type="Pfam" id="PF05100">
    <property type="entry name" value="Phage_tail_L"/>
    <property type="match status" value="1"/>
</dbReference>
<reference evidence="1 2" key="1">
    <citation type="submission" date="2023-08" db="EMBL/GenBank/DDBJ databases">
        <authorList>
            <person name="Roldan D.M."/>
            <person name="Menes R.J."/>
        </authorList>
    </citation>
    <scope>NUCLEOTIDE SEQUENCE [LARGE SCALE GENOMIC DNA]</scope>
    <source>
        <strain evidence="1 2">CCM 2812</strain>
    </source>
</reference>
<keyword evidence="2" id="KW-1185">Reference proteome</keyword>
<dbReference type="Proteomes" id="UP001235760">
    <property type="component" value="Unassembled WGS sequence"/>
</dbReference>
<dbReference type="RefSeq" id="WP_305748489.1">
    <property type="nucleotide sequence ID" value="NZ_JAUZEE010000002.1"/>
</dbReference>
<dbReference type="InterPro" id="IPR006487">
    <property type="entry name" value="Phage_lambda_L"/>
</dbReference>
<gene>
    <name evidence="1" type="ORF">Q8X39_04750</name>
</gene>
<proteinExistence type="predicted"/>